<dbReference type="PANTHER" id="PTHR48267">
    <property type="entry name" value="CUPREDOXIN SUPERFAMILY PROTEIN"/>
    <property type="match status" value="1"/>
</dbReference>
<dbReference type="InterPro" id="IPR008972">
    <property type="entry name" value="Cupredoxin"/>
</dbReference>
<dbReference type="CDD" id="cd13868">
    <property type="entry name" value="CuRO_2_CotA_like"/>
    <property type="match status" value="1"/>
</dbReference>
<protein>
    <recommendedName>
        <fullName evidence="3">Plastocyanin-like domain-containing protein</fullName>
    </recommendedName>
</protein>
<feature type="compositionally biased region" description="Polar residues" evidence="2">
    <location>
        <begin position="680"/>
        <end position="691"/>
    </location>
</feature>
<dbReference type="Pfam" id="PF07731">
    <property type="entry name" value="Cu-oxidase_2"/>
    <property type="match status" value="1"/>
</dbReference>
<feature type="compositionally biased region" description="Low complexity" evidence="2">
    <location>
        <begin position="18"/>
        <end position="31"/>
    </location>
</feature>
<feature type="region of interest" description="Disordered" evidence="2">
    <location>
        <begin position="715"/>
        <end position="737"/>
    </location>
</feature>
<evidence type="ECO:0000256" key="2">
    <source>
        <dbReference type="SAM" id="MobiDB-lite"/>
    </source>
</evidence>
<keyword evidence="5" id="KW-1185">Reference proteome</keyword>
<evidence type="ECO:0000313" key="4">
    <source>
        <dbReference type="EMBL" id="GHI18175.1"/>
    </source>
</evidence>
<dbReference type="RefSeq" id="WP_245386086.1">
    <property type="nucleotide sequence ID" value="NZ_BMRU01000069.1"/>
</dbReference>
<dbReference type="CDD" id="cd13844">
    <property type="entry name" value="CuRO_1_BOD_CotA_like"/>
    <property type="match status" value="1"/>
</dbReference>
<feature type="region of interest" description="Disordered" evidence="2">
    <location>
        <begin position="632"/>
        <end position="696"/>
    </location>
</feature>
<feature type="compositionally biased region" description="Gly residues" evidence="2">
    <location>
        <begin position="657"/>
        <end position="670"/>
    </location>
</feature>
<dbReference type="Gene3D" id="2.60.40.420">
    <property type="entry name" value="Cupredoxins - blue copper proteins"/>
    <property type="match status" value="3"/>
</dbReference>
<feature type="region of interest" description="Disordered" evidence="2">
    <location>
        <begin position="18"/>
        <end position="82"/>
    </location>
</feature>
<dbReference type="PROSITE" id="PS51318">
    <property type="entry name" value="TAT"/>
    <property type="match status" value="1"/>
</dbReference>
<reference evidence="5" key="1">
    <citation type="submission" date="2020-09" db="EMBL/GenBank/DDBJ databases">
        <title>Whole genome shotgun sequence of Streptomyces cinnamonensis NBRC 15873.</title>
        <authorList>
            <person name="Komaki H."/>
            <person name="Tamura T."/>
        </authorList>
    </citation>
    <scope>NUCLEOTIDE SEQUENCE [LARGE SCALE GENOMIC DNA]</scope>
    <source>
        <strain evidence="5">NBRC 15873</strain>
    </source>
</reference>
<dbReference type="InterPro" id="IPR006311">
    <property type="entry name" value="TAT_signal"/>
</dbReference>
<dbReference type="Proteomes" id="UP000660554">
    <property type="component" value="Unassembled WGS sequence"/>
</dbReference>
<feature type="region of interest" description="Disordered" evidence="2">
    <location>
        <begin position="762"/>
        <end position="790"/>
    </location>
</feature>
<feature type="domain" description="Plastocyanin-like" evidence="3">
    <location>
        <begin position="498"/>
        <end position="636"/>
    </location>
</feature>
<organism evidence="4 5">
    <name type="scientific">Streptomyces virginiae</name>
    <name type="common">Streptomyces cinnamonensis</name>
    <dbReference type="NCBI Taxonomy" id="1961"/>
    <lineage>
        <taxon>Bacteria</taxon>
        <taxon>Bacillati</taxon>
        <taxon>Actinomycetota</taxon>
        <taxon>Actinomycetes</taxon>
        <taxon>Kitasatosporales</taxon>
        <taxon>Streptomycetaceae</taxon>
        <taxon>Streptomyces</taxon>
    </lineage>
</organism>
<proteinExistence type="inferred from homology"/>
<dbReference type="GeneID" id="86954192"/>
<dbReference type="InterPro" id="IPR045087">
    <property type="entry name" value="Cu-oxidase_fam"/>
</dbReference>
<comment type="caution">
    <text evidence="4">The sequence shown here is derived from an EMBL/GenBank/DDBJ whole genome shotgun (WGS) entry which is preliminary data.</text>
</comment>
<evidence type="ECO:0000259" key="3">
    <source>
        <dbReference type="Pfam" id="PF07731"/>
    </source>
</evidence>
<dbReference type="InterPro" id="IPR011706">
    <property type="entry name" value="Cu-oxidase_C"/>
</dbReference>
<evidence type="ECO:0000256" key="1">
    <source>
        <dbReference type="ARBA" id="ARBA00010609"/>
    </source>
</evidence>
<evidence type="ECO:0000313" key="5">
    <source>
        <dbReference type="Proteomes" id="UP000660554"/>
    </source>
</evidence>
<gene>
    <name evidence="4" type="ORF">Scinn_76380</name>
</gene>
<dbReference type="SUPFAM" id="SSF49503">
    <property type="entry name" value="Cupredoxins"/>
    <property type="match status" value="3"/>
</dbReference>
<accession>A0ABQ3NZH2</accession>
<name>A0ABQ3NZH2_STRVG</name>
<feature type="compositionally biased region" description="Low complexity" evidence="2">
    <location>
        <begin position="721"/>
        <end position="735"/>
    </location>
</feature>
<feature type="compositionally biased region" description="Basic and acidic residues" evidence="2">
    <location>
        <begin position="632"/>
        <end position="651"/>
    </location>
</feature>
<dbReference type="PANTHER" id="PTHR48267:SF1">
    <property type="entry name" value="BILIRUBIN OXIDASE"/>
    <property type="match status" value="1"/>
</dbReference>
<dbReference type="EMBL" id="BNDV01000018">
    <property type="protein sequence ID" value="GHI18175.1"/>
    <property type="molecule type" value="Genomic_DNA"/>
</dbReference>
<comment type="similarity">
    <text evidence="1">Belongs to the multicopper oxidase family.</text>
</comment>
<sequence>MVGRRNFLMAGAFGGAAALSPGGPQALAGTGPEPGPKPAPGGHSNGHGHRRNPGDTPIPKTPPLQKYVDPLPTPATAVPDPSVYPGADYYELTMRPGSWRFHRDLGPADVWGYWATDPHSPRRPIGMGYLGPTISVNKDHPTVVKYRNHLPTTHLFQFVIDAIRNGDPQLTPTPPPPYQPMLPFPDNVNVWNVVHQHGGLTAPQSDGMPLHSFSPDGIHAESYTTLDPARVKRNEAICAYTNRERSSLLWYHDHGMGMTSLNVYAGLAGLWVVNDPADEELNLPRGEYEVPLVLQDRTFHPDGSLAYTMTLQEGEDTPVVNGKAYPYLAVEPRRYRLRLLNASNERFWRLRFAVPESLATQPSLPFWLIGTDGGFRPPLQMLNFLIGPAERYDLIVDFSQVPPGTDVTLTNYHAPVHYPGVPGAGPQISEIMQFRVAKRLSGGVDRTTPPASLKLPTVAPIAVKPDIRRRQWVVYQHKLFGTMTFNAVPFMEPSADFIEAGSSEIWEYINPNHDAHPMHVHLVNFQVLNRQPINAAAYQADYEKWIDGGRKPQDLPVLDNYLTGPPIPPEPDEAHSDKDTVKSYPETVTRIISREFTPPTETIASIPNSGTEYPATYVHHCHLLEHEDDDLMRPWDDRRPGHATPHPERRPLRSRAHGGGTGGFGGGGSHSVGIREGSGASRQSHRLSASGRSLKGASYGRVATRCRCAPPLTARPATEIRGQPGNPQRNGPGVPFQGRAIALRGRSPGRVQSLRAPDGWRLRAPWAGHKPPRIATRSSRTAPATPCGWT</sequence>